<feature type="transmembrane region" description="Helical" evidence="10">
    <location>
        <begin position="50"/>
        <end position="75"/>
    </location>
</feature>
<dbReference type="Pfam" id="PF00033">
    <property type="entry name" value="Cytochrome_B"/>
    <property type="match status" value="1"/>
</dbReference>
<dbReference type="OrthoDB" id="9804503at2"/>
<keyword evidence="6" id="KW-0249">Electron transport</keyword>
<name>I4C1E0_DESTA</name>
<proteinExistence type="predicted"/>
<evidence type="ECO:0000256" key="8">
    <source>
        <dbReference type="ARBA" id="ARBA00023004"/>
    </source>
</evidence>
<evidence type="ECO:0000256" key="10">
    <source>
        <dbReference type="SAM" id="Phobius"/>
    </source>
</evidence>
<evidence type="ECO:0000256" key="4">
    <source>
        <dbReference type="ARBA" id="ARBA00022692"/>
    </source>
</evidence>
<evidence type="ECO:0000259" key="12">
    <source>
        <dbReference type="PROSITE" id="PS51003"/>
    </source>
</evidence>
<dbReference type="GO" id="GO:0022904">
    <property type="term" value="P:respiratory electron transport chain"/>
    <property type="evidence" value="ECO:0007669"/>
    <property type="project" value="InterPro"/>
</dbReference>
<keyword evidence="5" id="KW-0479">Metal-binding</keyword>
<dbReference type="PROSITE" id="PS51003">
    <property type="entry name" value="CYTB_CTER"/>
    <property type="match status" value="1"/>
</dbReference>
<organism evidence="13 14">
    <name type="scientific">Desulfomonile tiedjei (strain ATCC 49306 / DSM 6799 / DCB-1)</name>
    <dbReference type="NCBI Taxonomy" id="706587"/>
    <lineage>
        <taxon>Bacteria</taxon>
        <taxon>Pseudomonadati</taxon>
        <taxon>Thermodesulfobacteriota</taxon>
        <taxon>Desulfomonilia</taxon>
        <taxon>Desulfomonilales</taxon>
        <taxon>Desulfomonilaceae</taxon>
        <taxon>Desulfomonile</taxon>
    </lineage>
</organism>
<evidence type="ECO:0000313" key="14">
    <source>
        <dbReference type="Proteomes" id="UP000006055"/>
    </source>
</evidence>
<feature type="domain" description="Cytochrome b/b6 N-terminal region profile" evidence="11">
    <location>
        <begin position="9"/>
        <end position="237"/>
    </location>
</feature>
<dbReference type="GO" id="GO:0046872">
    <property type="term" value="F:metal ion binding"/>
    <property type="evidence" value="ECO:0007669"/>
    <property type="project" value="UniProtKB-KW"/>
</dbReference>
<evidence type="ECO:0000259" key="11">
    <source>
        <dbReference type="PROSITE" id="PS51002"/>
    </source>
</evidence>
<dbReference type="SUPFAM" id="SSF81648">
    <property type="entry name" value="a domain/subunit of cytochrome bc1 complex (Ubiquinol-cytochrome c reductase)"/>
    <property type="match status" value="1"/>
</dbReference>
<dbReference type="RefSeq" id="WP_014808537.1">
    <property type="nucleotide sequence ID" value="NC_018025.1"/>
</dbReference>
<dbReference type="STRING" id="706587.Desti_0655"/>
<dbReference type="GO" id="GO:0016020">
    <property type="term" value="C:membrane"/>
    <property type="evidence" value="ECO:0007669"/>
    <property type="project" value="UniProtKB-SubCell"/>
</dbReference>
<feature type="transmembrane region" description="Helical" evidence="10">
    <location>
        <begin position="398"/>
        <end position="417"/>
    </location>
</feature>
<protein>
    <submittedName>
        <fullName evidence="13">Cytochrome b subunit of the bc complex</fullName>
    </submittedName>
</protein>
<keyword evidence="7 10" id="KW-1133">Transmembrane helix</keyword>
<comment type="subcellular location">
    <subcellularLocation>
        <location evidence="1">Membrane</location>
        <topology evidence="1">Multi-pass membrane protein</topology>
    </subcellularLocation>
</comment>
<dbReference type="PANTHER" id="PTHR19271">
    <property type="entry name" value="CYTOCHROME B"/>
    <property type="match status" value="1"/>
</dbReference>
<dbReference type="AlphaFoldDB" id="I4C1E0"/>
<keyword evidence="9 10" id="KW-0472">Membrane</keyword>
<evidence type="ECO:0000256" key="5">
    <source>
        <dbReference type="ARBA" id="ARBA00022723"/>
    </source>
</evidence>
<dbReference type="PATRIC" id="fig|706587.4.peg.740"/>
<dbReference type="PANTHER" id="PTHR19271:SF16">
    <property type="entry name" value="CYTOCHROME B"/>
    <property type="match status" value="1"/>
</dbReference>
<dbReference type="InterPro" id="IPR005797">
    <property type="entry name" value="Cyt_b/b6_N"/>
</dbReference>
<evidence type="ECO:0000256" key="7">
    <source>
        <dbReference type="ARBA" id="ARBA00022989"/>
    </source>
</evidence>
<dbReference type="GO" id="GO:0009055">
    <property type="term" value="F:electron transfer activity"/>
    <property type="evidence" value="ECO:0007669"/>
    <property type="project" value="InterPro"/>
</dbReference>
<keyword evidence="3" id="KW-0349">Heme</keyword>
<keyword evidence="4 10" id="KW-0812">Transmembrane</keyword>
<dbReference type="InterPro" id="IPR005798">
    <property type="entry name" value="Cyt_b/b6_C"/>
</dbReference>
<keyword evidence="8" id="KW-0408">Iron</keyword>
<dbReference type="Proteomes" id="UP000006055">
    <property type="component" value="Chromosome"/>
</dbReference>
<dbReference type="HOGENOM" id="CLU_031114_4_2_7"/>
<feature type="transmembrane region" description="Helical" evidence="10">
    <location>
        <begin position="104"/>
        <end position="122"/>
    </location>
</feature>
<dbReference type="Pfam" id="PF00032">
    <property type="entry name" value="Cytochrom_B_C"/>
    <property type="match status" value="1"/>
</dbReference>
<dbReference type="eggNOG" id="COG1290">
    <property type="taxonomic scope" value="Bacteria"/>
</dbReference>
<evidence type="ECO:0000256" key="6">
    <source>
        <dbReference type="ARBA" id="ARBA00022982"/>
    </source>
</evidence>
<evidence type="ECO:0000256" key="1">
    <source>
        <dbReference type="ARBA" id="ARBA00004141"/>
    </source>
</evidence>
<evidence type="ECO:0000313" key="13">
    <source>
        <dbReference type="EMBL" id="AFM23381.1"/>
    </source>
</evidence>
<dbReference type="Gene3D" id="1.20.810.10">
    <property type="entry name" value="Cytochrome Bc1 Complex, Chain C"/>
    <property type="match status" value="1"/>
</dbReference>
<dbReference type="GO" id="GO:0016491">
    <property type="term" value="F:oxidoreductase activity"/>
    <property type="evidence" value="ECO:0007669"/>
    <property type="project" value="InterPro"/>
</dbReference>
<dbReference type="SUPFAM" id="SSF81342">
    <property type="entry name" value="Transmembrane di-heme cytochromes"/>
    <property type="match status" value="1"/>
</dbReference>
<feature type="domain" description="Cytochrome b/b6 C-terminal region profile" evidence="12">
    <location>
        <begin position="288"/>
        <end position="438"/>
    </location>
</feature>
<feature type="transmembrane region" description="Helical" evidence="10">
    <location>
        <begin position="203"/>
        <end position="223"/>
    </location>
</feature>
<dbReference type="InterPro" id="IPR027387">
    <property type="entry name" value="Cytb/b6-like_sf"/>
</dbReference>
<dbReference type="EMBL" id="CP003360">
    <property type="protein sequence ID" value="AFM23381.1"/>
    <property type="molecule type" value="Genomic_DNA"/>
</dbReference>
<feature type="transmembrane region" description="Helical" evidence="10">
    <location>
        <begin position="293"/>
        <end position="313"/>
    </location>
</feature>
<keyword evidence="14" id="KW-1185">Reference proteome</keyword>
<dbReference type="InterPro" id="IPR016174">
    <property type="entry name" value="Di-haem_cyt_TM"/>
</dbReference>
<feature type="transmembrane region" description="Helical" evidence="10">
    <location>
        <begin position="138"/>
        <end position="160"/>
    </location>
</feature>
<keyword evidence="2" id="KW-0813">Transport</keyword>
<evidence type="ECO:0000256" key="2">
    <source>
        <dbReference type="ARBA" id="ARBA00022448"/>
    </source>
</evidence>
<dbReference type="PROSITE" id="PS51002">
    <property type="entry name" value="CYTB_NTER"/>
    <property type="match status" value="1"/>
</dbReference>
<feature type="transmembrane region" description="Helical" evidence="10">
    <location>
        <begin position="356"/>
        <end position="377"/>
    </location>
</feature>
<evidence type="ECO:0000256" key="3">
    <source>
        <dbReference type="ARBA" id="ARBA00022617"/>
    </source>
</evidence>
<reference evidence="14" key="1">
    <citation type="submission" date="2012-06" db="EMBL/GenBank/DDBJ databases">
        <title>Complete sequence of chromosome of Desulfomonile tiedjei DSM 6799.</title>
        <authorList>
            <person name="Lucas S."/>
            <person name="Copeland A."/>
            <person name="Lapidus A."/>
            <person name="Glavina del Rio T."/>
            <person name="Dalin E."/>
            <person name="Tice H."/>
            <person name="Bruce D."/>
            <person name="Goodwin L."/>
            <person name="Pitluck S."/>
            <person name="Peters L."/>
            <person name="Ovchinnikova G."/>
            <person name="Zeytun A."/>
            <person name="Lu M."/>
            <person name="Kyrpides N."/>
            <person name="Mavromatis K."/>
            <person name="Ivanova N."/>
            <person name="Brettin T."/>
            <person name="Detter J.C."/>
            <person name="Han C."/>
            <person name="Larimer F."/>
            <person name="Land M."/>
            <person name="Hauser L."/>
            <person name="Markowitz V."/>
            <person name="Cheng J.-F."/>
            <person name="Hugenholtz P."/>
            <person name="Woyke T."/>
            <person name="Wu D."/>
            <person name="Spring S."/>
            <person name="Schroeder M."/>
            <person name="Brambilla E."/>
            <person name="Klenk H.-P."/>
            <person name="Eisen J.A."/>
        </authorList>
    </citation>
    <scope>NUCLEOTIDE SEQUENCE [LARGE SCALE GENOMIC DNA]</scope>
    <source>
        <strain evidence="14">ATCC 49306 / DSM 6799 / DCB-1</strain>
    </source>
</reference>
<sequence length="438" mass="49196">MEVFQRSRRFFWSYSPQSAREASDSVVRNFLLHVFPAYVTKKTLSLATTFWLGTITWVLFMILTITGVILMFVYVPSVERAYQSMKDIEFVVSYGSILRSMHRMAAHGMVALAFLHMIRIWYTKAYSGPRKHGSKREINWLIGLILFVLTLALSYTGYLLPWDQLAYWALVIGANVAKSAPLVGDKMREILIGGTEIGQNTLIRFYILHCVALPILLVVVGAYHMWRLRRDGGLAVTDRLTLLHDAQGEELKPSPTKTYTLLGIKEGTTLSVRSSALPDSLLARANPELTTRLLIVILLTHVVVLGVSLYVTAPLEAPANPLAPPNPAKAPWYFLWLQELIADTTLKVGNYVINGGFVGGILIPTIALVVLAVWPFLDRSPDAAIGVWFHRSRWVQNAIFTIAVIAIIGLIIVAAYLRGPFWNLYWFGEPWPQVPKLY</sequence>
<accession>I4C1E0</accession>
<evidence type="ECO:0000256" key="9">
    <source>
        <dbReference type="ARBA" id="ARBA00023136"/>
    </source>
</evidence>
<dbReference type="KEGG" id="dti:Desti_0655"/>
<dbReference type="InterPro" id="IPR036150">
    <property type="entry name" value="Cyt_b/b6_C_sf"/>
</dbReference>
<gene>
    <name evidence="13" type="ordered locus">Desti_0655</name>
</gene>